<dbReference type="SUPFAM" id="SSF52172">
    <property type="entry name" value="CheY-like"/>
    <property type="match status" value="1"/>
</dbReference>
<gene>
    <name evidence="4" type="ORF">GGR13_000955</name>
</gene>
<dbReference type="PROSITE" id="PS50110">
    <property type="entry name" value="RESPONSE_REGULATORY"/>
    <property type="match status" value="1"/>
</dbReference>
<name>A0A7W9CH20_9CAUL</name>
<organism evidence="4 5">
    <name type="scientific">Brevundimonas variabilis</name>
    <dbReference type="NCBI Taxonomy" id="74312"/>
    <lineage>
        <taxon>Bacteria</taxon>
        <taxon>Pseudomonadati</taxon>
        <taxon>Pseudomonadota</taxon>
        <taxon>Alphaproteobacteria</taxon>
        <taxon>Caulobacterales</taxon>
        <taxon>Caulobacteraceae</taxon>
        <taxon>Brevundimonas</taxon>
    </lineage>
</organism>
<dbReference type="Proteomes" id="UP000545037">
    <property type="component" value="Unassembled WGS sequence"/>
</dbReference>
<evidence type="ECO:0000313" key="5">
    <source>
        <dbReference type="Proteomes" id="UP000545037"/>
    </source>
</evidence>
<proteinExistence type="predicted"/>
<dbReference type="PANTHER" id="PTHR44591:SF3">
    <property type="entry name" value="RESPONSE REGULATORY DOMAIN-CONTAINING PROTEIN"/>
    <property type="match status" value="1"/>
</dbReference>
<dbReference type="AlphaFoldDB" id="A0A7W9CH20"/>
<dbReference type="InterPro" id="IPR011006">
    <property type="entry name" value="CheY-like_superfamily"/>
</dbReference>
<dbReference type="SMART" id="SM00448">
    <property type="entry name" value="REC"/>
    <property type="match status" value="1"/>
</dbReference>
<comment type="caution">
    <text evidence="4">The sequence shown here is derived from an EMBL/GenBank/DDBJ whole genome shotgun (WGS) entry which is preliminary data.</text>
</comment>
<comment type="caution">
    <text evidence="2">Lacks conserved residue(s) required for the propagation of feature annotation.</text>
</comment>
<dbReference type="InterPro" id="IPR001789">
    <property type="entry name" value="Sig_transdc_resp-reg_receiver"/>
</dbReference>
<keyword evidence="1" id="KW-0597">Phosphoprotein</keyword>
<evidence type="ECO:0000259" key="3">
    <source>
        <dbReference type="PROSITE" id="PS50110"/>
    </source>
</evidence>
<dbReference type="PANTHER" id="PTHR44591">
    <property type="entry name" value="STRESS RESPONSE REGULATOR PROTEIN 1"/>
    <property type="match status" value="1"/>
</dbReference>
<evidence type="ECO:0000313" key="4">
    <source>
        <dbReference type="EMBL" id="MBB5745371.1"/>
    </source>
</evidence>
<feature type="domain" description="Response regulatory" evidence="3">
    <location>
        <begin position="21"/>
        <end position="140"/>
    </location>
</feature>
<keyword evidence="5" id="KW-1185">Reference proteome</keyword>
<accession>A0A7W9CH20</accession>
<dbReference type="InterPro" id="IPR050595">
    <property type="entry name" value="Bact_response_regulator"/>
</dbReference>
<dbReference type="RefSeq" id="WP_246347703.1">
    <property type="nucleotide sequence ID" value="NZ_JACHOR010000002.1"/>
</dbReference>
<sequence>MTSAGGETLRASAVFNLSRANTLVIDDSAISLSLTTEALRGFGIEARYICRSAAEAIAVLMDHPVDLLIVACEMPGMNGHELVRWLRNSRLEPNAYVPVIMTAGHARASTVEEVRACGANVLIQKPFKAEVLLHHVIRVARDNRPFIETSDYSGPDRRFNVSEPRDRDERRRDMIRLAALRSRRLDGVPLPPKKDPEPDTVVWQSRRSRLSTLINDPGGLSVGTALLQARSNLQALQSQSQEIVSTRIADLVRLQEPSSDHPDPQRVLAEAYRLSSAVIDAASPFERVDLCTAASGLCDLIDAAMPDTPFDWRIVTVHAQALQLIQGLPPEADAERAEVLANLRLVLERRRPLNLDDL</sequence>
<protein>
    <submittedName>
        <fullName evidence="4">CheY-like chemotaxis protein</fullName>
    </submittedName>
</protein>
<reference evidence="4 5" key="1">
    <citation type="submission" date="2020-08" db="EMBL/GenBank/DDBJ databases">
        <title>Genomic Encyclopedia of Type Strains, Phase IV (KMG-IV): sequencing the most valuable type-strain genomes for metagenomic binning, comparative biology and taxonomic classification.</title>
        <authorList>
            <person name="Goeker M."/>
        </authorList>
    </citation>
    <scope>NUCLEOTIDE SEQUENCE [LARGE SCALE GENOMIC DNA]</scope>
    <source>
        <strain evidence="4 5">DSM 4737</strain>
    </source>
</reference>
<dbReference type="CDD" id="cd00156">
    <property type="entry name" value="REC"/>
    <property type="match status" value="1"/>
</dbReference>
<dbReference type="Pfam" id="PF00072">
    <property type="entry name" value="Response_reg"/>
    <property type="match status" value="1"/>
</dbReference>
<dbReference type="EMBL" id="JACHOR010000002">
    <property type="protein sequence ID" value="MBB5745371.1"/>
    <property type="molecule type" value="Genomic_DNA"/>
</dbReference>
<dbReference type="Gene3D" id="3.40.50.2300">
    <property type="match status" value="1"/>
</dbReference>
<dbReference type="GO" id="GO:0000160">
    <property type="term" value="P:phosphorelay signal transduction system"/>
    <property type="evidence" value="ECO:0007669"/>
    <property type="project" value="InterPro"/>
</dbReference>
<evidence type="ECO:0000256" key="2">
    <source>
        <dbReference type="PROSITE-ProRule" id="PRU00169"/>
    </source>
</evidence>
<evidence type="ECO:0000256" key="1">
    <source>
        <dbReference type="ARBA" id="ARBA00022553"/>
    </source>
</evidence>